<dbReference type="GO" id="GO:0006301">
    <property type="term" value="P:DNA damage tolerance"/>
    <property type="evidence" value="ECO:0007669"/>
    <property type="project" value="InterPro"/>
</dbReference>
<dbReference type="GO" id="GO:0006513">
    <property type="term" value="P:protein monoubiquitination"/>
    <property type="evidence" value="ECO:0007669"/>
    <property type="project" value="InterPro"/>
</dbReference>
<dbReference type="GO" id="GO:0061630">
    <property type="term" value="F:ubiquitin protein ligase activity"/>
    <property type="evidence" value="ECO:0007669"/>
    <property type="project" value="InterPro"/>
</dbReference>
<protein>
    <recommendedName>
        <fullName evidence="7">RING-type domain-containing protein</fullName>
    </recommendedName>
</protein>
<feature type="region of interest" description="Disordered" evidence="6">
    <location>
        <begin position="184"/>
        <end position="204"/>
    </location>
</feature>
<gene>
    <name evidence="8" type="ORF">HOLleu_35484</name>
</gene>
<keyword evidence="1" id="KW-0479">Metal-binding</keyword>
<dbReference type="PROSITE" id="PS50089">
    <property type="entry name" value="ZF_RING_2"/>
    <property type="match status" value="1"/>
</dbReference>
<keyword evidence="3" id="KW-0862">Zinc</keyword>
<reference evidence="8" key="1">
    <citation type="submission" date="2021-10" db="EMBL/GenBank/DDBJ databases">
        <title>Tropical sea cucumber genome reveals ecological adaptation and Cuvierian tubules defense mechanism.</title>
        <authorList>
            <person name="Chen T."/>
        </authorList>
    </citation>
    <scope>NUCLEOTIDE SEQUENCE</scope>
    <source>
        <strain evidence="8">Nanhai2018</strain>
        <tissue evidence="8">Muscle</tissue>
    </source>
</reference>
<feature type="compositionally biased region" description="Basic and acidic residues" evidence="6">
    <location>
        <begin position="51"/>
        <end position="60"/>
    </location>
</feature>
<evidence type="ECO:0000256" key="4">
    <source>
        <dbReference type="PROSITE-ProRule" id="PRU00175"/>
    </source>
</evidence>
<evidence type="ECO:0000256" key="5">
    <source>
        <dbReference type="SAM" id="Coils"/>
    </source>
</evidence>
<evidence type="ECO:0000256" key="3">
    <source>
        <dbReference type="ARBA" id="ARBA00022833"/>
    </source>
</evidence>
<dbReference type="PANTHER" id="PTHR14134:SF3">
    <property type="entry name" value="RING-CH-TYPE DOMAIN-CONTAINING PROTEIN"/>
    <property type="match status" value="1"/>
</dbReference>
<evidence type="ECO:0000256" key="1">
    <source>
        <dbReference type="ARBA" id="ARBA00022723"/>
    </source>
</evidence>
<keyword evidence="9" id="KW-1185">Reference proteome</keyword>
<keyword evidence="2 4" id="KW-0863">Zinc-finger</keyword>
<feature type="compositionally biased region" description="Low complexity" evidence="6">
    <location>
        <begin position="83"/>
        <end position="93"/>
    </location>
</feature>
<dbReference type="InterPro" id="IPR039577">
    <property type="entry name" value="Rad18"/>
</dbReference>
<evidence type="ECO:0000256" key="2">
    <source>
        <dbReference type="ARBA" id="ARBA00022771"/>
    </source>
</evidence>
<feature type="domain" description="RING-type" evidence="7">
    <location>
        <begin position="250"/>
        <end position="289"/>
    </location>
</feature>
<dbReference type="InterPro" id="IPR017907">
    <property type="entry name" value="Znf_RING_CS"/>
</dbReference>
<dbReference type="GO" id="GO:0003697">
    <property type="term" value="F:single-stranded DNA binding"/>
    <property type="evidence" value="ECO:0007669"/>
    <property type="project" value="InterPro"/>
</dbReference>
<sequence>MAATKTKKLSDKLEEIKKMQNNWMQQRAAAEEKQAISSGKKSQKPKTGVKSSEKMRKEGTQDTISWVVGGSQTKKVQPKSLRARSASPARNSSGRTLNMSKGQRPARPSSGRLTSRSNPSSSRTSKSSQPSSRLSQRNGDETSVHSSNKSDEYQNNGKVPLNSSCSESDLLQAISQETIGDSLNESSSMHVHPNIDSGGGHAGLKDLQQHESLLNNHRMTRGKQNIPSSANLHLTADTDQMNSVQISHVCSRCGQHMIPPDHIPTLLIPCGHTFCEPCAEDRIKCPFCRTKVTSTAVNDSLQNIILGSTNRLNSDSEKNGMSNIFSSSSINSTIPKKEPLERIYRPSDYCDKEEDRRTKTTNEDKYSSSFISNNVEDFHSTFAQPKRELDLAEQFERYSEEFESLCIRCEAYECEEGEILKRIEKKSQEIDQQKKQISNITREQQKIEKEISSLQEKLSILSSHRNEFKRQCDVLEEVKKEDVEKLDSIRNTVKGLQKQREKIRFLARNMGMALD</sequence>
<dbReference type="GO" id="GO:0008270">
    <property type="term" value="F:zinc ion binding"/>
    <property type="evidence" value="ECO:0007669"/>
    <property type="project" value="UniProtKB-KW"/>
</dbReference>
<dbReference type="InterPro" id="IPR001841">
    <property type="entry name" value="Znf_RING"/>
</dbReference>
<dbReference type="SMART" id="SM00184">
    <property type="entry name" value="RING"/>
    <property type="match status" value="1"/>
</dbReference>
<accession>A0A9Q1BG57</accession>
<keyword evidence="5" id="KW-0175">Coiled coil</keyword>
<dbReference type="Gene3D" id="3.30.40.10">
    <property type="entry name" value="Zinc/RING finger domain, C3HC4 (zinc finger)"/>
    <property type="match status" value="1"/>
</dbReference>
<dbReference type="CDD" id="cd16449">
    <property type="entry name" value="RING-HC"/>
    <property type="match status" value="1"/>
</dbReference>
<feature type="compositionally biased region" description="Polar residues" evidence="6">
    <location>
        <begin position="153"/>
        <end position="164"/>
    </location>
</feature>
<dbReference type="InterPro" id="IPR013083">
    <property type="entry name" value="Znf_RING/FYVE/PHD"/>
</dbReference>
<evidence type="ECO:0000313" key="9">
    <source>
        <dbReference type="Proteomes" id="UP001152320"/>
    </source>
</evidence>
<dbReference type="AlphaFoldDB" id="A0A9Q1BG57"/>
<comment type="caution">
    <text evidence="8">The sequence shown here is derived from an EMBL/GenBank/DDBJ whole genome shotgun (WGS) entry which is preliminary data.</text>
</comment>
<evidence type="ECO:0000256" key="6">
    <source>
        <dbReference type="SAM" id="MobiDB-lite"/>
    </source>
</evidence>
<feature type="compositionally biased region" description="Basic and acidic residues" evidence="6">
    <location>
        <begin position="138"/>
        <end position="152"/>
    </location>
</feature>
<dbReference type="OrthoDB" id="6105938at2759"/>
<organism evidence="8 9">
    <name type="scientific">Holothuria leucospilota</name>
    <name type="common">Black long sea cucumber</name>
    <name type="synonym">Mertensiothuria leucospilota</name>
    <dbReference type="NCBI Taxonomy" id="206669"/>
    <lineage>
        <taxon>Eukaryota</taxon>
        <taxon>Metazoa</taxon>
        <taxon>Echinodermata</taxon>
        <taxon>Eleutherozoa</taxon>
        <taxon>Echinozoa</taxon>
        <taxon>Holothuroidea</taxon>
        <taxon>Aspidochirotacea</taxon>
        <taxon>Aspidochirotida</taxon>
        <taxon>Holothuriidae</taxon>
        <taxon>Holothuria</taxon>
    </lineage>
</organism>
<feature type="compositionally biased region" description="Low complexity" evidence="6">
    <location>
        <begin position="109"/>
        <end position="137"/>
    </location>
</feature>
<dbReference type="EMBL" id="JAIZAY010000018">
    <property type="protein sequence ID" value="KAJ8025310.1"/>
    <property type="molecule type" value="Genomic_DNA"/>
</dbReference>
<feature type="region of interest" description="Disordered" evidence="6">
    <location>
        <begin position="17"/>
        <end position="164"/>
    </location>
</feature>
<proteinExistence type="predicted"/>
<evidence type="ECO:0000259" key="7">
    <source>
        <dbReference type="PROSITE" id="PS50089"/>
    </source>
</evidence>
<dbReference type="SUPFAM" id="SSF57850">
    <property type="entry name" value="RING/U-box"/>
    <property type="match status" value="1"/>
</dbReference>
<dbReference type="PANTHER" id="PTHR14134">
    <property type="entry name" value="E3 UBIQUITIN-PROTEIN LIGASE RAD18"/>
    <property type="match status" value="1"/>
</dbReference>
<feature type="coiled-coil region" evidence="5">
    <location>
        <begin position="420"/>
        <end position="457"/>
    </location>
</feature>
<dbReference type="PROSITE" id="PS00518">
    <property type="entry name" value="ZF_RING_1"/>
    <property type="match status" value="1"/>
</dbReference>
<evidence type="ECO:0000313" key="8">
    <source>
        <dbReference type="EMBL" id="KAJ8025310.1"/>
    </source>
</evidence>
<name>A0A9Q1BG57_HOLLE</name>
<dbReference type="Proteomes" id="UP001152320">
    <property type="component" value="Chromosome 18"/>
</dbReference>